<dbReference type="EMBL" id="VSRR010045846">
    <property type="protein sequence ID" value="MPC77423.1"/>
    <property type="molecule type" value="Genomic_DNA"/>
</dbReference>
<evidence type="ECO:0000313" key="2">
    <source>
        <dbReference type="Proteomes" id="UP000324222"/>
    </source>
</evidence>
<sequence length="66" mass="7553">MNYQTRNEKEKEKNKLEYFTANILLSDSTTERLALPFIFPPTFASRPFIEAQVVRSTGVCGPLDDI</sequence>
<dbReference type="AlphaFoldDB" id="A0A5B7I520"/>
<gene>
    <name evidence="1" type="ORF">E2C01_071876</name>
</gene>
<comment type="caution">
    <text evidence="1">The sequence shown here is derived from an EMBL/GenBank/DDBJ whole genome shotgun (WGS) entry which is preliminary data.</text>
</comment>
<accession>A0A5B7I520</accession>
<evidence type="ECO:0000313" key="1">
    <source>
        <dbReference type="EMBL" id="MPC77423.1"/>
    </source>
</evidence>
<proteinExistence type="predicted"/>
<organism evidence="1 2">
    <name type="scientific">Portunus trituberculatus</name>
    <name type="common">Swimming crab</name>
    <name type="synonym">Neptunus trituberculatus</name>
    <dbReference type="NCBI Taxonomy" id="210409"/>
    <lineage>
        <taxon>Eukaryota</taxon>
        <taxon>Metazoa</taxon>
        <taxon>Ecdysozoa</taxon>
        <taxon>Arthropoda</taxon>
        <taxon>Crustacea</taxon>
        <taxon>Multicrustacea</taxon>
        <taxon>Malacostraca</taxon>
        <taxon>Eumalacostraca</taxon>
        <taxon>Eucarida</taxon>
        <taxon>Decapoda</taxon>
        <taxon>Pleocyemata</taxon>
        <taxon>Brachyura</taxon>
        <taxon>Eubrachyura</taxon>
        <taxon>Portunoidea</taxon>
        <taxon>Portunidae</taxon>
        <taxon>Portuninae</taxon>
        <taxon>Portunus</taxon>
    </lineage>
</organism>
<name>A0A5B7I520_PORTR</name>
<reference evidence="1 2" key="1">
    <citation type="submission" date="2019-05" db="EMBL/GenBank/DDBJ databases">
        <title>Another draft genome of Portunus trituberculatus and its Hox gene families provides insights of decapod evolution.</title>
        <authorList>
            <person name="Jeong J.-H."/>
            <person name="Song I."/>
            <person name="Kim S."/>
            <person name="Choi T."/>
            <person name="Kim D."/>
            <person name="Ryu S."/>
            <person name="Kim W."/>
        </authorList>
    </citation>
    <scope>NUCLEOTIDE SEQUENCE [LARGE SCALE GENOMIC DNA]</scope>
    <source>
        <tissue evidence="1">Muscle</tissue>
    </source>
</reference>
<dbReference type="Proteomes" id="UP000324222">
    <property type="component" value="Unassembled WGS sequence"/>
</dbReference>
<protein>
    <submittedName>
        <fullName evidence="1">Uncharacterized protein</fullName>
    </submittedName>
</protein>
<keyword evidence="2" id="KW-1185">Reference proteome</keyword>